<dbReference type="Proteomes" id="UP001153636">
    <property type="component" value="Chromosome 15"/>
</dbReference>
<reference evidence="2" key="1">
    <citation type="submission" date="2022-01" db="EMBL/GenBank/DDBJ databases">
        <authorList>
            <person name="King R."/>
        </authorList>
    </citation>
    <scope>NUCLEOTIDE SEQUENCE</scope>
</reference>
<proteinExistence type="predicted"/>
<evidence type="ECO:0000313" key="2">
    <source>
        <dbReference type="EMBL" id="CAH1103756.1"/>
    </source>
</evidence>
<keyword evidence="3" id="KW-1185">Reference proteome</keyword>
<organism evidence="2 3">
    <name type="scientific">Psylliodes chrysocephalus</name>
    <dbReference type="NCBI Taxonomy" id="3402493"/>
    <lineage>
        <taxon>Eukaryota</taxon>
        <taxon>Metazoa</taxon>
        <taxon>Ecdysozoa</taxon>
        <taxon>Arthropoda</taxon>
        <taxon>Hexapoda</taxon>
        <taxon>Insecta</taxon>
        <taxon>Pterygota</taxon>
        <taxon>Neoptera</taxon>
        <taxon>Endopterygota</taxon>
        <taxon>Coleoptera</taxon>
        <taxon>Polyphaga</taxon>
        <taxon>Cucujiformia</taxon>
        <taxon>Chrysomeloidea</taxon>
        <taxon>Chrysomelidae</taxon>
        <taxon>Galerucinae</taxon>
        <taxon>Alticini</taxon>
        <taxon>Psylliodes</taxon>
    </lineage>
</organism>
<dbReference type="EMBL" id="OV651827">
    <property type="protein sequence ID" value="CAH1103756.1"/>
    <property type="molecule type" value="Genomic_DNA"/>
</dbReference>
<sequence>MPQTPKWGRRKEQHSGRSDHDLNSRKPSQLLQYILQHLERDIKEIFLKRLASNIRPVLAAHKNNITVEELAELDDNIIELSDDKKINAIQKVEDHSKKLQTVVRRLPKLKYYGKRQHGYLYYVWPYFHLLDFG</sequence>
<protein>
    <submittedName>
        <fullName evidence="2">Uncharacterized protein</fullName>
    </submittedName>
</protein>
<evidence type="ECO:0000313" key="3">
    <source>
        <dbReference type="Proteomes" id="UP001153636"/>
    </source>
</evidence>
<evidence type="ECO:0000256" key="1">
    <source>
        <dbReference type="SAM" id="MobiDB-lite"/>
    </source>
</evidence>
<name>A0A9P0CLG5_9CUCU</name>
<gene>
    <name evidence="2" type="ORF">PSYICH_LOCUS4716</name>
</gene>
<feature type="compositionally biased region" description="Basic and acidic residues" evidence="1">
    <location>
        <begin position="13"/>
        <end position="24"/>
    </location>
</feature>
<dbReference type="OrthoDB" id="10048650at2759"/>
<accession>A0A9P0CLG5</accession>
<feature type="region of interest" description="Disordered" evidence="1">
    <location>
        <begin position="1"/>
        <end position="25"/>
    </location>
</feature>
<dbReference type="AlphaFoldDB" id="A0A9P0CLG5"/>